<reference evidence="9" key="1">
    <citation type="submission" date="2020-12" db="EMBL/GenBank/DDBJ databases">
        <authorList>
            <person name="Iha C."/>
        </authorList>
    </citation>
    <scope>NUCLEOTIDE SEQUENCE</scope>
</reference>
<dbReference type="InterPro" id="IPR056744">
    <property type="entry name" value="TRM5/TYW2-like_N"/>
</dbReference>
<evidence type="ECO:0000256" key="1">
    <source>
        <dbReference type="ARBA" id="ARBA00004797"/>
    </source>
</evidence>
<accession>A0A8S1IXN1</accession>
<evidence type="ECO:0000256" key="6">
    <source>
        <dbReference type="ARBA" id="ARBA00022694"/>
    </source>
</evidence>
<dbReference type="GO" id="GO:0008175">
    <property type="term" value="F:tRNA methyltransferase activity"/>
    <property type="evidence" value="ECO:0007669"/>
    <property type="project" value="TreeGrafter"/>
</dbReference>
<evidence type="ECO:0000313" key="10">
    <source>
        <dbReference type="Proteomes" id="UP000708148"/>
    </source>
</evidence>
<dbReference type="OrthoDB" id="568365at2759"/>
<dbReference type="InterPro" id="IPR029063">
    <property type="entry name" value="SAM-dependent_MTases_sf"/>
</dbReference>
<dbReference type="InterPro" id="IPR030382">
    <property type="entry name" value="MeTrfase_TRM5/TYW2"/>
</dbReference>
<dbReference type="PROSITE" id="PS51684">
    <property type="entry name" value="SAM_MT_TRM5_TYW2"/>
    <property type="match status" value="1"/>
</dbReference>
<dbReference type="SUPFAM" id="SSF53335">
    <property type="entry name" value="S-adenosyl-L-methionine-dependent methyltransferases"/>
    <property type="match status" value="1"/>
</dbReference>
<evidence type="ECO:0000256" key="5">
    <source>
        <dbReference type="ARBA" id="ARBA00022691"/>
    </source>
</evidence>
<dbReference type="EMBL" id="CAJHUC010000886">
    <property type="protein sequence ID" value="CAD7698796.1"/>
    <property type="molecule type" value="Genomic_DNA"/>
</dbReference>
<evidence type="ECO:0000259" key="8">
    <source>
        <dbReference type="PROSITE" id="PS51684"/>
    </source>
</evidence>
<dbReference type="Pfam" id="PF02475">
    <property type="entry name" value="TRM5-TYW2_MTfase"/>
    <property type="match status" value="1"/>
</dbReference>
<dbReference type="InterPro" id="IPR056743">
    <property type="entry name" value="TRM5-TYW2-like_MTfase"/>
</dbReference>
<evidence type="ECO:0000256" key="2">
    <source>
        <dbReference type="ARBA" id="ARBA00012265"/>
    </source>
</evidence>
<dbReference type="GO" id="GO:0005737">
    <property type="term" value="C:cytoplasm"/>
    <property type="evidence" value="ECO:0007669"/>
    <property type="project" value="TreeGrafter"/>
</dbReference>
<evidence type="ECO:0000256" key="7">
    <source>
        <dbReference type="ARBA" id="ARBA00049400"/>
    </source>
</evidence>
<dbReference type="EC" id="2.5.1.114" evidence="2"/>
<proteinExistence type="predicted"/>
<keyword evidence="10" id="KW-1185">Reference proteome</keyword>
<dbReference type="Gene3D" id="3.40.50.150">
    <property type="entry name" value="Vaccinia Virus protein VP39"/>
    <property type="match status" value="1"/>
</dbReference>
<dbReference type="Gene3D" id="3.30.300.110">
    <property type="entry name" value="Met-10+ protein-like domains"/>
    <property type="match status" value="1"/>
</dbReference>
<dbReference type="PANTHER" id="PTHR23245">
    <property type="entry name" value="TRNA METHYLTRANSFERASE"/>
    <property type="match status" value="1"/>
</dbReference>
<keyword evidence="5" id="KW-0949">S-adenosyl-L-methionine</keyword>
<comment type="pathway">
    <text evidence="1">tRNA modification; wybutosine-tRNA(Phe) biosynthesis.</text>
</comment>
<organism evidence="9 10">
    <name type="scientific">Ostreobium quekettii</name>
    <dbReference type="NCBI Taxonomy" id="121088"/>
    <lineage>
        <taxon>Eukaryota</taxon>
        <taxon>Viridiplantae</taxon>
        <taxon>Chlorophyta</taxon>
        <taxon>core chlorophytes</taxon>
        <taxon>Ulvophyceae</taxon>
        <taxon>TCBD clade</taxon>
        <taxon>Bryopsidales</taxon>
        <taxon>Ostreobineae</taxon>
        <taxon>Ostreobiaceae</taxon>
        <taxon>Ostreobium</taxon>
    </lineage>
</organism>
<name>A0A8S1IXN1_9CHLO</name>
<keyword evidence="4" id="KW-0808">Transferase</keyword>
<protein>
    <recommendedName>
        <fullName evidence="2">tRNA(Phe) (4-demethylwyosine(37)-C(7)) aminocarboxypropyltransferase</fullName>
        <ecNumber evidence="2">2.5.1.114</ecNumber>
    </recommendedName>
</protein>
<dbReference type="GO" id="GO:0030488">
    <property type="term" value="P:tRNA methylation"/>
    <property type="evidence" value="ECO:0007669"/>
    <property type="project" value="TreeGrafter"/>
</dbReference>
<gene>
    <name evidence="9" type="ORF">OSTQU699_LOCUS4155</name>
</gene>
<keyword evidence="6" id="KW-0819">tRNA processing</keyword>
<dbReference type="GO" id="GO:0102522">
    <property type="term" value="F:tRNA 4-demethylwyosine alpha-amino-alpha-carboxypropyltransferase activity"/>
    <property type="evidence" value="ECO:0007669"/>
    <property type="project" value="UniProtKB-EC"/>
</dbReference>
<dbReference type="Proteomes" id="UP000708148">
    <property type="component" value="Unassembled WGS sequence"/>
</dbReference>
<dbReference type="Pfam" id="PF25133">
    <property type="entry name" value="TYW2_N_2"/>
    <property type="match status" value="1"/>
</dbReference>
<feature type="domain" description="SAM-dependent methyltransferase TRM5/TYW2-type" evidence="8">
    <location>
        <begin position="65"/>
        <end position="337"/>
    </location>
</feature>
<dbReference type="AlphaFoldDB" id="A0A8S1IXN1"/>
<evidence type="ECO:0000256" key="4">
    <source>
        <dbReference type="ARBA" id="ARBA00022679"/>
    </source>
</evidence>
<comment type="catalytic activity">
    <reaction evidence="7">
        <text>4-demethylwyosine(37) in tRNA(Phe) + S-adenosyl-L-methionine = 4-demethyl-7-[(3S)-3-amino-3-carboxypropyl]wyosine(37) in tRNA(Phe) + S-methyl-5'-thioadenosine + H(+)</text>
        <dbReference type="Rhea" id="RHEA:36355"/>
        <dbReference type="Rhea" id="RHEA-COMP:10164"/>
        <dbReference type="Rhea" id="RHEA-COMP:10378"/>
        <dbReference type="ChEBI" id="CHEBI:15378"/>
        <dbReference type="ChEBI" id="CHEBI:17509"/>
        <dbReference type="ChEBI" id="CHEBI:59789"/>
        <dbReference type="ChEBI" id="CHEBI:64315"/>
        <dbReference type="ChEBI" id="CHEBI:73550"/>
        <dbReference type="EC" id="2.5.1.114"/>
    </reaction>
</comment>
<dbReference type="FunFam" id="3.40.50.150:FF:000131">
    <property type="entry name" value="tRNA wybutosine-synthesizing protein 2/3/4"/>
    <property type="match status" value="1"/>
</dbReference>
<dbReference type="PANTHER" id="PTHR23245:SF25">
    <property type="entry name" value="TRNA WYBUTOSINE-SYNTHESIZING PROTEIN 2 HOMOLOG"/>
    <property type="match status" value="1"/>
</dbReference>
<comment type="caution">
    <text evidence="9">The sequence shown here is derived from an EMBL/GenBank/DDBJ whole genome shotgun (WGS) entry which is preliminary data.</text>
</comment>
<sequence length="424" mass="46885">MALPDALIQTLTSGGYITRLALHKHSKRSSSPADVLKRDLQNLLATRDLNPSEITALLEEVPTGWEKLGDLIMLPQGSMCSSMWADCGHEAWKIVASAIGGRRVARQAHIASAETRDSQAEMLHGENGWVEHRENGIMYSFDVTTCMFSSGNGTERARMGAVCCQGETVVDCYAGIGYFTLPILCHGKAQQVYACEWNPPAAAALRHNLNQNGVASRCVVHEGDCRNLAPKGVADRVVMGLLPSSQAGWATAVEALKPEGANHRLDDSVAGIFMSQAALFVHRQDSGLIRSSSANRMLLFTLSACSVLLQKSGKHFRVFSSWLAAQERRICLCRCLVTEVQGKRAYHIQWAHFSWRVAFSFFWQTGHLWMQETPSIILIRTESNLHVEHLPKLWNNKAFAWGPAVTTDFVHPVVRRMGACSCQR</sequence>
<dbReference type="CDD" id="cd02440">
    <property type="entry name" value="AdoMet_MTases"/>
    <property type="match status" value="1"/>
</dbReference>
<dbReference type="GO" id="GO:0031591">
    <property type="term" value="P:wybutosine biosynthetic process"/>
    <property type="evidence" value="ECO:0007669"/>
    <property type="project" value="TreeGrafter"/>
</dbReference>
<keyword evidence="3" id="KW-0489">Methyltransferase</keyword>
<evidence type="ECO:0000313" key="9">
    <source>
        <dbReference type="EMBL" id="CAD7698796.1"/>
    </source>
</evidence>
<evidence type="ECO:0000256" key="3">
    <source>
        <dbReference type="ARBA" id="ARBA00022603"/>
    </source>
</evidence>